<dbReference type="EMBL" id="JAAOAM010000096">
    <property type="protein sequence ID" value="KAF5548655.1"/>
    <property type="molecule type" value="Genomic_DNA"/>
</dbReference>
<sequence>MRPGDDSVGELKGLDPTPSEFYTAVVNHIKKLKGTEATPFYKSGKFRKLQDWWKKATDLADAGKEYLDYMLMFQIRNFFLTFVSDAYVISANHAAHDHPSPPTILGLALAIEHQLKTGARKRRGVLYVTDGSAIDLEGLETWAKNWGISWPGVISESLTIKVLKNRCFMSLDASDDFKGPDREKDAATEEISFSTTEIAERTKFTADVEADTSYLGHRDLGLIFCGIFSPKITTTTTDLYLSLETGTPKLIPSVPTVATPRLLVEYCWITQGTASMKDENEAYHLVVKQWVIDKWEKMDIWMEKTTAEFGKDTKTMLYWKVADKKKAFYIKTTTSTTIEIEDHKTALPLGYQNVFFIIQLEIDKQPVFSPIPKLPHGSQSFRSFCISSVLDPATISTVWKAIEALTSSEIVMALDLHNNFETLVLNYQIDLDKSVVECEYDEVSVQVQSANLIFQIPDNATIDIGSETFLIKEVTFDLSWDKQDLIKAKLDIKIVTKGIEVVLPREVPGAKHASALRKSLIGMGVNPEEFTKVRLAKLLGYLINSDSKMHSLLYQETPASLILSGFLRLVPDLDRSRARVTMLPGNMPLIHGVDIKCYLDTVVGVVEGESKPKPFDPNISLAGVNLVIQTLGLSVYNATSPDETIVLTGTAKFAAAKKQGLTVNLRCVIEGQDSEHPEVEFTIDGTQSLHDLVTELSGTMSFAEAVPLNGKGFTLQSLGTSQVGFAVTQPVTAHSHCVLSRVWAVTDFSEWQSFLPSSFPKAQGDVKVQVYNPLDANHISVGVVVNYKTRIDTTPPCDIDVTFFANPLPKSDSYEFRLWLLPSNRALTLYDILKAVGVTDTATFGSAQEAFPMVVKSHSVLIHRISFGLEKSTISG</sequence>
<comment type="caution">
    <text evidence="1">The sequence shown here is derived from an EMBL/GenBank/DDBJ whole genome shotgun (WGS) entry which is preliminary data.</text>
</comment>
<protein>
    <submittedName>
        <fullName evidence="1">Uncharacterized protein</fullName>
    </submittedName>
</protein>
<proteinExistence type="predicted"/>
<dbReference type="Proteomes" id="UP000522262">
    <property type="component" value="Unassembled WGS sequence"/>
</dbReference>
<organism evidence="1 2">
    <name type="scientific">Fusarium mexicanum</name>
    <dbReference type="NCBI Taxonomy" id="751941"/>
    <lineage>
        <taxon>Eukaryota</taxon>
        <taxon>Fungi</taxon>
        <taxon>Dikarya</taxon>
        <taxon>Ascomycota</taxon>
        <taxon>Pezizomycotina</taxon>
        <taxon>Sordariomycetes</taxon>
        <taxon>Hypocreomycetidae</taxon>
        <taxon>Hypocreales</taxon>
        <taxon>Nectriaceae</taxon>
        <taxon>Fusarium</taxon>
        <taxon>Fusarium fujikuroi species complex</taxon>
    </lineage>
</organism>
<accession>A0A8H5J4E4</accession>
<evidence type="ECO:0000313" key="2">
    <source>
        <dbReference type="Proteomes" id="UP000522262"/>
    </source>
</evidence>
<reference evidence="1 2" key="1">
    <citation type="submission" date="2020-05" db="EMBL/GenBank/DDBJ databases">
        <title>Identification and distribution of gene clusters putatively required for synthesis of sphingolipid metabolism inhibitors in phylogenetically diverse species of the filamentous fungus Fusarium.</title>
        <authorList>
            <person name="Kim H.-S."/>
            <person name="Busman M."/>
            <person name="Brown D.W."/>
            <person name="Divon H."/>
            <person name="Uhlig S."/>
            <person name="Proctor R.H."/>
        </authorList>
    </citation>
    <scope>NUCLEOTIDE SEQUENCE [LARGE SCALE GENOMIC DNA]</scope>
    <source>
        <strain evidence="1 2">NRRL 53147</strain>
    </source>
</reference>
<evidence type="ECO:0000313" key="1">
    <source>
        <dbReference type="EMBL" id="KAF5548655.1"/>
    </source>
</evidence>
<name>A0A8H5J4E4_9HYPO</name>
<keyword evidence="2" id="KW-1185">Reference proteome</keyword>
<dbReference type="AlphaFoldDB" id="A0A8H5J4E4"/>
<gene>
    <name evidence="1" type="ORF">FMEXI_4658</name>
</gene>